<evidence type="ECO:0000313" key="3">
    <source>
        <dbReference type="EMBL" id="KAF4682577.1"/>
    </source>
</evidence>
<comment type="caution">
    <text evidence="3">The sequence shown here is derived from an EMBL/GenBank/DDBJ whole genome shotgun (WGS) entry which is preliminary data.</text>
</comment>
<evidence type="ECO:0000259" key="2">
    <source>
        <dbReference type="Pfam" id="PF10551"/>
    </source>
</evidence>
<evidence type="ECO:0000313" key="4">
    <source>
        <dbReference type="Proteomes" id="UP000541610"/>
    </source>
</evidence>
<organism evidence="3 4">
    <name type="scientific">Perkinsus olseni</name>
    <name type="common">Perkinsus atlanticus</name>
    <dbReference type="NCBI Taxonomy" id="32597"/>
    <lineage>
        <taxon>Eukaryota</taxon>
        <taxon>Sar</taxon>
        <taxon>Alveolata</taxon>
        <taxon>Perkinsozoa</taxon>
        <taxon>Perkinsea</taxon>
        <taxon>Perkinsida</taxon>
        <taxon>Perkinsidae</taxon>
        <taxon>Perkinsus</taxon>
    </lineage>
</organism>
<evidence type="ECO:0000256" key="1">
    <source>
        <dbReference type="SAM" id="MobiDB-lite"/>
    </source>
</evidence>
<gene>
    <name evidence="3" type="ORF">FOZ60_010394</name>
</gene>
<accession>A0A7J6NGI8</accession>
<sequence>MFPEPPSKRPRISGSPVSPSFKTPPTTQDYDADDSHSEEESVDNESHIDSSIPETSDSSDESSDEDPGSDQESAASYGEPQWSWQRSKRGKPLLVVSSYRLHRKRPTTKDGCRVRYVCSVKECNASIYTLYDAPLFDTLKDHNHAPPLSDNGWGAFLATRVKEIATEQPELENREIYERALDDVDPDYLEEVEGQESFRHVIQRARSKALPPNPKTRADIDLPRLSTCRGESFILIDDAPKGCREDRLIVLGSVSSLKLFCDADVVYGDGTFRSAPARNGLYKQIYTFFVKDKAASFSIPVLHAFLPDKSYTSYHRFLFLLRQRIATLGYHFKPTVAIFDFESSMLKAWKLLFQSTLVRCCFFHLKKNIHSYLVERCGLKQHHARNTNGLRDLLNSMRGLPLVPIHHIPKAWAAIEIEYQTVRAAMKDNYKPGLDRFIAYFRKTYLGVV</sequence>
<dbReference type="Proteomes" id="UP000541610">
    <property type="component" value="Unassembled WGS sequence"/>
</dbReference>
<dbReference type="Pfam" id="PF10551">
    <property type="entry name" value="MULE"/>
    <property type="match status" value="1"/>
</dbReference>
<proteinExistence type="predicted"/>
<dbReference type="OrthoDB" id="10029846at2759"/>
<dbReference type="EMBL" id="JABANP010000421">
    <property type="protein sequence ID" value="KAF4682577.1"/>
    <property type="molecule type" value="Genomic_DNA"/>
</dbReference>
<protein>
    <recommendedName>
        <fullName evidence="2">MULE transposase domain-containing protein</fullName>
    </recommendedName>
</protein>
<reference evidence="3 4" key="1">
    <citation type="submission" date="2020-04" db="EMBL/GenBank/DDBJ databases">
        <title>Perkinsus olseni comparative genomics.</title>
        <authorList>
            <person name="Bogema D.R."/>
        </authorList>
    </citation>
    <scope>NUCLEOTIDE SEQUENCE [LARGE SCALE GENOMIC DNA]</scope>
    <source>
        <strain evidence="3">00978-12</strain>
    </source>
</reference>
<dbReference type="InterPro" id="IPR018289">
    <property type="entry name" value="MULE_transposase_dom"/>
</dbReference>
<feature type="compositionally biased region" description="Acidic residues" evidence="1">
    <location>
        <begin position="57"/>
        <end position="69"/>
    </location>
</feature>
<feature type="compositionally biased region" description="Basic and acidic residues" evidence="1">
    <location>
        <begin position="33"/>
        <end position="48"/>
    </location>
</feature>
<dbReference type="Gene3D" id="2.20.25.240">
    <property type="match status" value="1"/>
</dbReference>
<feature type="region of interest" description="Disordered" evidence="1">
    <location>
        <begin position="1"/>
        <end position="84"/>
    </location>
</feature>
<dbReference type="AlphaFoldDB" id="A0A7J6NGI8"/>
<feature type="compositionally biased region" description="Polar residues" evidence="1">
    <location>
        <begin position="15"/>
        <end position="29"/>
    </location>
</feature>
<name>A0A7J6NGI8_PEROL</name>
<feature type="domain" description="MULE transposase" evidence="2">
    <location>
        <begin position="266"/>
        <end position="368"/>
    </location>
</feature>